<proteinExistence type="inferred from homology"/>
<reference evidence="7" key="1">
    <citation type="journal article" date="2014" name="Front. Microbiol.">
        <title>High frequency of phylogenetically diverse reductive dehalogenase-homologous genes in deep subseafloor sedimentary metagenomes.</title>
        <authorList>
            <person name="Kawai M."/>
            <person name="Futagami T."/>
            <person name="Toyoda A."/>
            <person name="Takaki Y."/>
            <person name="Nishi S."/>
            <person name="Hori S."/>
            <person name="Arai W."/>
            <person name="Tsubouchi T."/>
            <person name="Morono Y."/>
            <person name="Uchiyama I."/>
            <person name="Ito T."/>
            <person name="Fujiyama A."/>
            <person name="Inagaki F."/>
            <person name="Takami H."/>
        </authorList>
    </citation>
    <scope>NUCLEOTIDE SEQUENCE</scope>
    <source>
        <strain evidence="7">Expedition CK06-06</strain>
    </source>
</reference>
<dbReference type="InterPro" id="IPR001238">
    <property type="entry name" value="DNA-binding_RecF"/>
</dbReference>
<evidence type="ECO:0000259" key="6">
    <source>
        <dbReference type="Pfam" id="PF13175"/>
    </source>
</evidence>
<dbReference type="GO" id="GO:0003697">
    <property type="term" value="F:single-stranded DNA binding"/>
    <property type="evidence" value="ECO:0007669"/>
    <property type="project" value="InterPro"/>
</dbReference>
<dbReference type="EMBL" id="BART01015964">
    <property type="protein sequence ID" value="GAG76170.1"/>
    <property type="molecule type" value="Genomic_DNA"/>
</dbReference>
<feature type="non-terminal residue" evidence="7">
    <location>
        <position position="211"/>
    </location>
</feature>
<keyword evidence="4" id="KW-0067">ATP-binding</keyword>
<dbReference type="InterPro" id="IPR042174">
    <property type="entry name" value="RecF_2"/>
</dbReference>
<gene>
    <name evidence="7" type="ORF">S01H4_30857</name>
</gene>
<name>X1A287_9ZZZZ</name>
<dbReference type="InterPro" id="IPR027417">
    <property type="entry name" value="P-loop_NTPase"/>
</dbReference>
<evidence type="ECO:0000256" key="5">
    <source>
        <dbReference type="ARBA" id="ARBA00023125"/>
    </source>
</evidence>
<keyword evidence="1" id="KW-0963">Cytoplasm</keyword>
<sequence>MRLNHLSLTNYRNFARLDMDVPSGPVLLVGANGQGKTSLLEAIYFLASFTSFHAVHDRELVNFLAAREPLAVGRIVARFERSGEGHRLEVRIIKETNGINGSSRLRKEVLLDGLKMKVSEAIGKFKAVMFLPQMVEVIEGAPDERRRFLNLAMAQVISSFSRTMADYSQTLTQRNALLKQLQEFGGDADQLEYWDELLVSKGSDLIFDRIR</sequence>
<evidence type="ECO:0000313" key="7">
    <source>
        <dbReference type="EMBL" id="GAG76170.1"/>
    </source>
</evidence>
<dbReference type="SUPFAM" id="SSF52540">
    <property type="entry name" value="P-loop containing nucleoside triphosphate hydrolases"/>
    <property type="match status" value="1"/>
</dbReference>
<dbReference type="AlphaFoldDB" id="X1A287"/>
<keyword evidence="3" id="KW-0547">Nucleotide-binding</keyword>
<dbReference type="PANTHER" id="PTHR32182:SF0">
    <property type="entry name" value="DNA REPLICATION AND REPAIR PROTEIN RECF"/>
    <property type="match status" value="1"/>
</dbReference>
<evidence type="ECO:0000256" key="2">
    <source>
        <dbReference type="ARBA" id="ARBA00022705"/>
    </source>
</evidence>
<keyword evidence="2" id="KW-0235">DNA replication</keyword>
<comment type="caution">
    <text evidence="7">The sequence shown here is derived from an EMBL/GenBank/DDBJ whole genome shotgun (WGS) entry which is preliminary data.</text>
</comment>
<organism evidence="7">
    <name type="scientific">marine sediment metagenome</name>
    <dbReference type="NCBI Taxonomy" id="412755"/>
    <lineage>
        <taxon>unclassified sequences</taxon>
        <taxon>metagenomes</taxon>
        <taxon>ecological metagenomes</taxon>
    </lineage>
</organism>
<keyword evidence="5" id="KW-0238">DNA-binding</keyword>
<evidence type="ECO:0000256" key="4">
    <source>
        <dbReference type="ARBA" id="ARBA00022840"/>
    </source>
</evidence>
<dbReference type="GO" id="GO:0006302">
    <property type="term" value="P:double-strand break repair"/>
    <property type="evidence" value="ECO:0007669"/>
    <property type="project" value="TreeGrafter"/>
</dbReference>
<dbReference type="InterPro" id="IPR041685">
    <property type="entry name" value="AAA_GajA/Old/RecF-like"/>
</dbReference>
<feature type="domain" description="Endonuclease GajA/Old nuclease/RecF-like AAA" evidence="6">
    <location>
        <begin position="1"/>
        <end position="53"/>
    </location>
</feature>
<dbReference type="Gene3D" id="1.20.1050.90">
    <property type="entry name" value="RecF/RecN/SMC, N-terminal domain"/>
    <property type="match status" value="1"/>
</dbReference>
<dbReference type="GO" id="GO:0006260">
    <property type="term" value="P:DNA replication"/>
    <property type="evidence" value="ECO:0007669"/>
    <property type="project" value="UniProtKB-KW"/>
</dbReference>
<dbReference type="PANTHER" id="PTHR32182">
    <property type="entry name" value="DNA REPLICATION AND REPAIR PROTEIN RECF"/>
    <property type="match status" value="1"/>
</dbReference>
<evidence type="ECO:0000256" key="3">
    <source>
        <dbReference type="ARBA" id="ARBA00022741"/>
    </source>
</evidence>
<accession>X1A287</accession>
<evidence type="ECO:0000256" key="1">
    <source>
        <dbReference type="ARBA" id="ARBA00022490"/>
    </source>
</evidence>
<dbReference type="GO" id="GO:0005524">
    <property type="term" value="F:ATP binding"/>
    <property type="evidence" value="ECO:0007669"/>
    <property type="project" value="UniProtKB-KW"/>
</dbReference>
<dbReference type="HAMAP" id="MF_00365">
    <property type="entry name" value="RecF"/>
    <property type="match status" value="1"/>
</dbReference>
<dbReference type="GO" id="GO:0000731">
    <property type="term" value="P:DNA synthesis involved in DNA repair"/>
    <property type="evidence" value="ECO:0007669"/>
    <property type="project" value="TreeGrafter"/>
</dbReference>
<dbReference type="Pfam" id="PF13175">
    <property type="entry name" value="AAA_15"/>
    <property type="match status" value="1"/>
</dbReference>
<protein>
    <recommendedName>
        <fullName evidence="6">Endonuclease GajA/Old nuclease/RecF-like AAA domain-containing protein</fullName>
    </recommendedName>
</protein>
<dbReference type="Gene3D" id="3.40.50.300">
    <property type="entry name" value="P-loop containing nucleotide triphosphate hydrolases"/>
    <property type="match status" value="1"/>
</dbReference>